<accession>A0A218WK44</accession>
<dbReference type="Proteomes" id="UP000197138">
    <property type="component" value="Unassembled WGS sequence"/>
</dbReference>
<dbReference type="PANTHER" id="PTHR35769">
    <property type="entry name" value="CALCINEURIN-LIKE METALLO-PHOSPHOESTERASE SUPERFAMILY PROTEIN"/>
    <property type="match status" value="1"/>
</dbReference>
<reference evidence="3" key="1">
    <citation type="journal article" date="2017" name="Plant J.">
        <title>The pomegranate (Punica granatum L.) genome and the genomics of punicalagin biosynthesis.</title>
        <authorList>
            <person name="Qin G."/>
            <person name="Xu C."/>
            <person name="Ming R."/>
            <person name="Tang H."/>
            <person name="Guyot R."/>
            <person name="Kramer E.M."/>
            <person name="Hu Y."/>
            <person name="Yi X."/>
            <person name="Qi Y."/>
            <person name="Xu X."/>
            <person name="Gao Z."/>
            <person name="Pan H."/>
            <person name="Jian J."/>
            <person name="Tian Y."/>
            <person name="Yue Z."/>
            <person name="Xu Y."/>
        </authorList>
    </citation>
    <scope>NUCLEOTIDE SEQUENCE [LARGE SCALE GENOMIC DNA]</scope>
    <source>
        <strain evidence="3">cv. Dabenzi</strain>
    </source>
</reference>
<comment type="caution">
    <text evidence="2">The sequence shown here is derived from an EMBL/GenBank/DDBJ whole genome shotgun (WGS) entry which is preliminary data.</text>
</comment>
<proteinExistence type="predicted"/>
<dbReference type="GO" id="GO:0016787">
    <property type="term" value="F:hydrolase activity"/>
    <property type="evidence" value="ECO:0007669"/>
    <property type="project" value="InterPro"/>
</dbReference>
<feature type="domain" description="Calcineurin-like phosphoesterase" evidence="1">
    <location>
        <begin position="39"/>
        <end position="232"/>
    </location>
</feature>
<gene>
    <name evidence="2" type="ORF">CDL15_Pgr021135</name>
</gene>
<evidence type="ECO:0000313" key="3">
    <source>
        <dbReference type="Proteomes" id="UP000197138"/>
    </source>
</evidence>
<dbReference type="InterPro" id="IPR004843">
    <property type="entry name" value="Calcineurin-like_PHP"/>
</dbReference>
<dbReference type="Pfam" id="PF00149">
    <property type="entry name" value="Metallophos"/>
    <property type="match status" value="1"/>
</dbReference>
<protein>
    <recommendedName>
        <fullName evidence="1">Calcineurin-like phosphoesterase domain-containing protein</fullName>
    </recommendedName>
</protein>
<sequence>MLGTWAYAPRLFGTCGSSPSSASKISAARAPMASPSSVRIAVVGDVHCSAEKFSLLPFEVPFFLIGDFGNENVELVRNVAKLDFAKAVILGNHDSWKTQQFSGNLGEEHVAYRRLDFPQLKLSIVGGRPFSCGGEQLFRKRLLSSGYGVEDMEQSARRIYKATIGAPDDHLVIFLTHNGPTGLGANIDDICGRDWVDGGGDHGDPDLAMALSRLRETANIQIPLVVFGHMHKQLAHGNGVRKMIAFGPNDMIYLNGAVVPRVRWLTRPLPSKDHVQNEAGNSQTDQTGSARAFTVVEIRERKVTKITESWVSVVANQTQLEEEHILF</sequence>
<dbReference type="EMBL" id="MTKT01003978">
    <property type="protein sequence ID" value="OWM72829.1"/>
    <property type="molecule type" value="Genomic_DNA"/>
</dbReference>
<dbReference type="SUPFAM" id="SSF56300">
    <property type="entry name" value="Metallo-dependent phosphatases"/>
    <property type="match status" value="1"/>
</dbReference>
<evidence type="ECO:0000313" key="2">
    <source>
        <dbReference type="EMBL" id="OWM72829.1"/>
    </source>
</evidence>
<dbReference type="NCBIfam" id="TIGR04168">
    <property type="entry name" value="TIGR04168 family protein"/>
    <property type="match status" value="1"/>
</dbReference>
<dbReference type="InterPro" id="IPR027629">
    <property type="entry name" value="DevT-like"/>
</dbReference>
<dbReference type="PANTHER" id="PTHR35769:SF2">
    <property type="entry name" value="CALCINEURIN-LIKE METALLO-PHOSPHOESTERASE SUPERFAMILY PROTEIN"/>
    <property type="match status" value="1"/>
</dbReference>
<organism evidence="2 3">
    <name type="scientific">Punica granatum</name>
    <name type="common">Pomegranate</name>
    <dbReference type="NCBI Taxonomy" id="22663"/>
    <lineage>
        <taxon>Eukaryota</taxon>
        <taxon>Viridiplantae</taxon>
        <taxon>Streptophyta</taxon>
        <taxon>Embryophyta</taxon>
        <taxon>Tracheophyta</taxon>
        <taxon>Spermatophyta</taxon>
        <taxon>Magnoliopsida</taxon>
        <taxon>eudicotyledons</taxon>
        <taxon>Gunneridae</taxon>
        <taxon>Pentapetalae</taxon>
        <taxon>rosids</taxon>
        <taxon>malvids</taxon>
        <taxon>Myrtales</taxon>
        <taxon>Lythraceae</taxon>
        <taxon>Punica</taxon>
    </lineage>
</organism>
<evidence type="ECO:0000259" key="1">
    <source>
        <dbReference type="Pfam" id="PF00149"/>
    </source>
</evidence>
<dbReference type="InterPro" id="IPR029052">
    <property type="entry name" value="Metallo-depent_PP-like"/>
</dbReference>
<dbReference type="Gene3D" id="3.60.21.10">
    <property type="match status" value="1"/>
</dbReference>
<dbReference type="AlphaFoldDB" id="A0A218WK44"/>
<name>A0A218WK44_PUNGR</name>